<dbReference type="EMBL" id="CM018047">
    <property type="protein sequence ID" value="KAA8522701.1"/>
    <property type="molecule type" value="Genomic_DNA"/>
</dbReference>
<keyword evidence="3" id="KW-1185">Reference proteome</keyword>
<evidence type="ECO:0000313" key="2">
    <source>
        <dbReference type="EMBL" id="KAA8522701.1"/>
    </source>
</evidence>
<sequence length="198" mass="22870">MTCRWTMVPALGLLGKLSPGYIWLSSSHIPLQYETNCSIPCLNCNSKNQNMNNIHISTEQGTTKCVVVWLLLWKPKSDLRRWRSDGDTVPTNTSSTSTNFFSVIVCQRVLGLTKHVPCQRCNQDNSNQSRRYSQYKDSGEAPPSRQSIHFDRCYCRQIQNRQVPYHRIRDRHLNLPLSWALCMKQHIKLSKLGGLDEF</sequence>
<dbReference type="AlphaFoldDB" id="A0A5J5A020"/>
<dbReference type="Proteomes" id="UP000325577">
    <property type="component" value="Linkage Group LG4"/>
</dbReference>
<feature type="compositionally biased region" description="Polar residues" evidence="1">
    <location>
        <begin position="124"/>
        <end position="136"/>
    </location>
</feature>
<feature type="region of interest" description="Disordered" evidence="1">
    <location>
        <begin position="124"/>
        <end position="146"/>
    </location>
</feature>
<reference evidence="2 3" key="1">
    <citation type="submission" date="2019-09" db="EMBL/GenBank/DDBJ databases">
        <title>A chromosome-level genome assembly of the Chinese tupelo Nyssa sinensis.</title>
        <authorList>
            <person name="Yang X."/>
            <person name="Kang M."/>
            <person name="Yang Y."/>
            <person name="Xiong H."/>
            <person name="Wang M."/>
            <person name="Zhang Z."/>
            <person name="Wang Z."/>
            <person name="Wu H."/>
            <person name="Ma T."/>
            <person name="Liu J."/>
            <person name="Xi Z."/>
        </authorList>
    </citation>
    <scope>NUCLEOTIDE SEQUENCE [LARGE SCALE GENOMIC DNA]</scope>
    <source>
        <strain evidence="2">J267</strain>
        <tissue evidence="2">Leaf</tissue>
    </source>
</reference>
<protein>
    <submittedName>
        <fullName evidence="2">Uncharacterized protein</fullName>
    </submittedName>
</protein>
<proteinExistence type="predicted"/>
<name>A0A5J5A020_9ASTE</name>
<organism evidence="2 3">
    <name type="scientific">Nyssa sinensis</name>
    <dbReference type="NCBI Taxonomy" id="561372"/>
    <lineage>
        <taxon>Eukaryota</taxon>
        <taxon>Viridiplantae</taxon>
        <taxon>Streptophyta</taxon>
        <taxon>Embryophyta</taxon>
        <taxon>Tracheophyta</taxon>
        <taxon>Spermatophyta</taxon>
        <taxon>Magnoliopsida</taxon>
        <taxon>eudicotyledons</taxon>
        <taxon>Gunneridae</taxon>
        <taxon>Pentapetalae</taxon>
        <taxon>asterids</taxon>
        <taxon>Cornales</taxon>
        <taxon>Nyssaceae</taxon>
        <taxon>Nyssa</taxon>
    </lineage>
</organism>
<evidence type="ECO:0000313" key="3">
    <source>
        <dbReference type="Proteomes" id="UP000325577"/>
    </source>
</evidence>
<accession>A0A5J5A020</accession>
<gene>
    <name evidence="2" type="ORF">F0562_009137</name>
</gene>
<evidence type="ECO:0000256" key="1">
    <source>
        <dbReference type="SAM" id="MobiDB-lite"/>
    </source>
</evidence>